<dbReference type="AlphaFoldDB" id="A0A0R2GXE8"/>
<comment type="caution">
    <text evidence="1">The sequence shown here is derived from an EMBL/GenBank/DDBJ whole genome shotgun (WGS) entry which is preliminary data.</text>
</comment>
<reference evidence="1 2" key="1">
    <citation type="journal article" date="2015" name="Genome Announc.">
        <title>Expanding the biotechnology potential of lactobacilli through comparative genomics of 213 strains and associated genera.</title>
        <authorList>
            <person name="Sun Z."/>
            <person name="Harris H.M."/>
            <person name="McCann A."/>
            <person name="Guo C."/>
            <person name="Argimon S."/>
            <person name="Zhang W."/>
            <person name="Yang X."/>
            <person name="Jeffery I.B."/>
            <person name="Cooney J.C."/>
            <person name="Kagawa T.F."/>
            <person name="Liu W."/>
            <person name="Song Y."/>
            <person name="Salvetti E."/>
            <person name="Wrobel A."/>
            <person name="Rasinkangas P."/>
            <person name="Parkhill J."/>
            <person name="Rea M.C."/>
            <person name="O'Sullivan O."/>
            <person name="Ritari J."/>
            <person name="Douillard F.P."/>
            <person name="Paul Ross R."/>
            <person name="Yang R."/>
            <person name="Briner A.E."/>
            <person name="Felis G.E."/>
            <person name="de Vos W.M."/>
            <person name="Barrangou R."/>
            <person name="Klaenhammer T.R."/>
            <person name="Caufield P.W."/>
            <person name="Cui Y."/>
            <person name="Zhang H."/>
            <person name="O'Toole P.W."/>
        </authorList>
    </citation>
    <scope>NUCLEOTIDE SEQUENCE [LARGE SCALE GENOMIC DNA]</scope>
    <source>
        <strain evidence="1 2">DSM 14792</strain>
    </source>
</reference>
<dbReference type="Proteomes" id="UP000051639">
    <property type="component" value="Unassembled WGS sequence"/>
</dbReference>
<dbReference type="EMBL" id="JQBA01000024">
    <property type="protein sequence ID" value="KRN44054.1"/>
    <property type="molecule type" value="Genomic_DNA"/>
</dbReference>
<evidence type="ECO:0008006" key="3">
    <source>
        <dbReference type="Google" id="ProtNLM"/>
    </source>
</evidence>
<name>A0A0R2GXE8_9LACO</name>
<evidence type="ECO:0000313" key="2">
    <source>
        <dbReference type="Proteomes" id="UP000051639"/>
    </source>
</evidence>
<dbReference type="Gene3D" id="3.30.420.40">
    <property type="match status" value="2"/>
</dbReference>
<keyword evidence="2" id="KW-1185">Reference proteome</keyword>
<sequence>MMRDMAEPIYHFAVAHDGGNGYMKDAVNGERFVIPSVLSRVLPGNEQSKIESSKEGLEGVLSTLMNRMDITTQSDGINMNGRYLVGTGATIASTAPITFNVASTEGKSESDVSIISLLGLLTYVALVKHIKSTHQLPNKLDIVVDKMATSLPIEEMKIKSVGQRFANRFMQHQHVVIVNSFMQPITANITFKKVDVRPEGVIGQQGLIGYTNSQKRGYRADDIFDEFKKEYKLAKFAGKDVMEIGNVLNIDVGDGTTEFSVLNGAAPVPQLNSSIFLGTGTVTEAAVEALHQAYPTIGKVTRQAFMEIATRGNDQESKAYRSFLDAQLTLLEQPIEEKVKTIYARLNGQINLITISGGGATTLKQHFAPRLKQVVEGLSPFGAAPILWVPEKYTQTLNLDGLEFRLSYL</sequence>
<dbReference type="InterPro" id="IPR043129">
    <property type="entry name" value="ATPase_NBD"/>
</dbReference>
<accession>A0A0R2GXE8</accession>
<dbReference type="CDD" id="cd24023">
    <property type="entry name" value="ASKHA_NBD_ParM_Alp7A-like"/>
    <property type="match status" value="1"/>
</dbReference>
<dbReference type="PATRIC" id="fig|148604.4.peg.933"/>
<evidence type="ECO:0000313" key="1">
    <source>
        <dbReference type="EMBL" id="KRN44054.1"/>
    </source>
</evidence>
<protein>
    <recommendedName>
        <fullName evidence="3">Actin-like protein N-terminal domain-containing protein</fullName>
    </recommendedName>
</protein>
<dbReference type="SUPFAM" id="SSF53067">
    <property type="entry name" value="Actin-like ATPase domain"/>
    <property type="match status" value="1"/>
</dbReference>
<proteinExistence type="predicted"/>
<organism evidence="1 2">
    <name type="scientific">Limosilactobacillus ingluviei</name>
    <dbReference type="NCBI Taxonomy" id="148604"/>
    <lineage>
        <taxon>Bacteria</taxon>
        <taxon>Bacillati</taxon>
        <taxon>Bacillota</taxon>
        <taxon>Bacilli</taxon>
        <taxon>Lactobacillales</taxon>
        <taxon>Lactobacillaceae</taxon>
        <taxon>Limosilactobacillus</taxon>
    </lineage>
</organism>
<gene>
    <name evidence="1" type="ORF">IV41_GL000897</name>
</gene>